<dbReference type="AlphaFoldDB" id="L9ZY97"/>
<keyword evidence="2" id="KW-1185">Reference proteome</keyword>
<reference evidence="1 2" key="1">
    <citation type="journal article" date="2014" name="PLoS Genet.">
        <title>Phylogenetically driven sequencing of extremely halophilic archaea reveals strategies for static and dynamic osmo-response.</title>
        <authorList>
            <person name="Becker E.A."/>
            <person name="Seitzer P.M."/>
            <person name="Tritt A."/>
            <person name="Larsen D."/>
            <person name="Krusor M."/>
            <person name="Yao A.I."/>
            <person name="Wu D."/>
            <person name="Madern D."/>
            <person name="Eisen J.A."/>
            <person name="Darling A.E."/>
            <person name="Facciotti M.T."/>
        </authorList>
    </citation>
    <scope>NUCLEOTIDE SEQUENCE [LARGE SCALE GENOMIC DNA]</scope>
    <source>
        <strain evidence="1 2">DSM 12281</strain>
    </source>
</reference>
<dbReference type="PATRIC" id="fig|1230458.4.peg.2139"/>
<comment type="caution">
    <text evidence="1">The sequence shown here is derived from an EMBL/GenBank/DDBJ whole genome shotgun (WGS) entry which is preliminary data.</text>
</comment>
<sequence>MEIRIWDVDTVENADPEWPNRPREERHAMLQDPSTYPAAPIHEGETTNLAVDGYFEALAAGDNPQPTHLAIGDDDTPAEATNTSLNNEVYRTVVGDDEPDGRDRVTSTFISQNEANGYTLREIGFVTGAVDDNWQLLTHVALDSTDHIDKTSNNMIVYNYTLEWRRVS</sequence>
<proteinExistence type="predicted"/>
<gene>
    <name evidence="1" type="ORF">C484_10646</name>
</gene>
<protein>
    <submittedName>
        <fullName evidence="1">Uncharacterized protein</fullName>
    </submittedName>
</protein>
<dbReference type="Proteomes" id="UP000011648">
    <property type="component" value="Unassembled WGS sequence"/>
</dbReference>
<organism evidence="1 2">
    <name type="scientific">Natrialba taiwanensis DSM 12281</name>
    <dbReference type="NCBI Taxonomy" id="1230458"/>
    <lineage>
        <taxon>Archaea</taxon>
        <taxon>Methanobacteriati</taxon>
        <taxon>Methanobacteriota</taxon>
        <taxon>Stenosarchaea group</taxon>
        <taxon>Halobacteria</taxon>
        <taxon>Halobacteriales</taxon>
        <taxon>Natrialbaceae</taxon>
        <taxon>Natrialba</taxon>
    </lineage>
</organism>
<evidence type="ECO:0000313" key="2">
    <source>
        <dbReference type="Proteomes" id="UP000011648"/>
    </source>
</evidence>
<evidence type="ECO:0000313" key="1">
    <source>
        <dbReference type="EMBL" id="ELY91480.1"/>
    </source>
</evidence>
<dbReference type="STRING" id="1230458.C484_10646"/>
<dbReference type="EMBL" id="AOIL01000037">
    <property type="protein sequence ID" value="ELY91480.1"/>
    <property type="molecule type" value="Genomic_DNA"/>
</dbReference>
<accession>L9ZY97</accession>
<name>L9ZY97_9EURY</name>